<dbReference type="SUPFAM" id="SSF81345">
    <property type="entry name" value="ABC transporter involved in vitamin B12 uptake, BtuC"/>
    <property type="match status" value="1"/>
</dbReference>
<keyword evidence="3" id="KW-0813">Transport</keyword>
<feature type="transmembrane region" description="Helical" evidence="8">
    <location>
        <begin position="120"/>
        <end position="142"/>
    </location>
</feature>
<dbReference type="RefSeq" id="WP_343990496.1">
    <property type="nucleotide sequence ID" value="NZ_BAAALG010000001.1"/>
</dbReference>
<evidence type="ECO:0000256" key="4">
    <source>
        <dbReference type="ARBA" id="ARBA00022475"/>
    </source>
</evidence>
<keyword evidence="7 8" id="KW-0472">Membrane</keyword>
<comment type="subcellular location">
    <subcellularLocation>
        <location evidence="1">Cell membrane</location>
        <topology evidence="1">Multi-pass membrane protein</topology>
    </subcellularLocation>
</comment>
<proteinExistence type="inferred from homology"/>
<evidence type="ECO:0000256" key="3">
    <source>
        <dbReference type="ARBA" id="ARBA00022448"/>
    </source>
</evidence>
<evidence type="ECO:0000256" key="2">
    <source>
        <dbReference type="ARBA" id="ARBA00007935"/>
    </source>
</evidence>
<feature type="transmembrane region" description="Helical" evidence="8">
    <location>
        <begin position="237"/>
        <end position="266"/>
    </location>
</feature>
<feature type="transmembrane region" description="Helical" evidence="8">
    <location>
        <begin position="91"/>
        <end position="113"/>
    </location>
</feature>
<comment type="similarity">
    <text evidence="2">Belongs to the binding-protein-dependent transport system permease family. FecCD subfamily.</text>
</comment>
<dbReference type="InterPro" id="IPR000522">
    <property type="entry name" value="ABC_transptr_permease_BtuC"/>
</dbReference>
<dbReference type="CDD" id="cd06550">
    <property type="entry name" value="TM_ABC_iron-siderophores_like"/>
    <property type="match status" value="1"/>
</dbReference>
<dbReference type="Proteomes" id="UP001501581">
    <property type="component" value="Unassembled WGS sequence"/>
</dbReference>
<dbReference type="Pfam" id="PF01032">
    <property type="entry name" value="FecCD"/>
    <property type="match status" value="1"/>
</dbReference>
<evidence type="ECO:0000256" key="7">
    <source>
        <dbReference type="ARBA" id="ARBA00023136"/>
    </source>
</evidence>
<reference evidence="9 10" key="1">
    <citation type="journal article" date="2019" name="Int. J. Syst. Evol. Microbiol.">
        <title>The Global Catalogue of Microorganisms (GCM) 10K type strain sequencing project: providing services to taxonomists for standard genome sequencing and annotation.</title>
        <authorList>
            <consortium name="The Broad Institute Genomics Platform"/>
            <consortium name="The Broad Institute Genome Sequencing Center for Infectious Disease"/>
            <person name="Wu L."/>
            <person name="Ma J."/>
        </authorList>
    </citation>
    <scope>NUCLEOTIDE SEQUENCE [LARGE SCALE GENOMIC DNA]</scope>
    <source>
        <strain evidence="9 10">JCM 13008</strain>
    </source>
</reference>
<evidence type="ECO:0000313" key="10">
    <source>
        <dbReference type="Proteomes" id="UP001501581"/>
    </source>
</evidence>
<evidence type="ECO:0000256" key="8">
    <source>
        <dbReference type="SAM" id="Phobius"/>
    </source>
</evidence>
<gene>
    <name evidence="9" type="ORF">GCM10009668_02390</name>
</gene>
<evidence type="ECO:0000256" key="5">
    <source>
        <dbReference type="ARBA" id="ARBA00022692"/>
    </source>
</evidence>
<keyword evidence="6 8" id="KW-1133">Transmembrane helix</keyword>
<comment type="caution">
    <text evidence="9">The sequence shown here is derived from an EMBL/GenBank/DDBJ whole genome shotgun (WGS) entry which is preliminary data.</text>
</comment>
<evidence type="ECO:0000256" key="6">
    <source>
        <dbReference type="ARBA" id="ARBA00022989"/>
    </source>
</evidence>
<dbReference type="Gene3D" id="1.10.3470.10">
    <property type="entry name" value="ABC transporter involved in vitamin B12 uptake, BtuC"/>
    <property type="match status" value="1"/>
</dbReference>
<feature type="transmembrane region" description="Helical" evidence="8">
    <location>
        <begin position="148"/>
        <end position="169"/>
    </location>
</feature>
<dbReference type="EMBL" id="BAAALG010000001">
    <property type="protein sequence ID" value="GAA1091189.1"/>
    <property type="molecule type" value="Genomic_DNA"/>
</dbReference>
<keyword evidence="5 8" id="KW-0812">Transmembrane</keyword>
<feature type="transmembrane region" description="Helical" evidence="8">
    <location>
        <begin position="6"/>
        <end position="28"/>
    </location>
</feature>
<name>A0ABN1TK15_9ACTN</name>
<keyword evidence="10" id="KW-1185">Reference proteome</keyword>
<feature type="transmembrane region" description="Helical" evidence="8">
    <location>
        <begin position="306"/>
        <end position="324"/>
    </location>
</feature>
<evidence type="ECO:0000313" key="9">
    <source>
        <dbReference type="EMBL" id="GAA1091189.1"/>
    </source>
</evidence>
<dbReference type="InterPro" id="IPR037294">
    <property type="entry name" value="ABC_BtuC-like"/>
</dbReference>
<organism evidence="9 10">
    <name type="scientific">Nocardioides dubius</name>
    <dbReference type="NCBI Taxonomy" id="317019"/>
    <lineage>
        <taxon>Bacteria</taxon>
        <taxon>Bacillati</taxon>
        <taxon>Actinomycetota</taxon>
        <taxon>Actinomycetes</taxon>
        <taxon>Propionibacteriales</taxon>
        <taxon>Nocardioidaceae</taxon>
        <taxon>Nocardioides</taxon>
    </lineage>
</organism>
<dbReference type="PANTHER" id="PTHR30472:SF1">
    <property type="entry name" value="FE(3+) DICITRATE TRANSPORT SYSTEM PERMEASE PROTEIN FECC-RELATED"/>
    <property type="match status" value="1"/>
</dbReference>
<protein>
    <submittedName>
        <fullName evidence="9">Iron chelate uptake ABC transporter family permease subunit</fullName>
    </submittedName>
</protein>
<feature type="transmembrane region" description="Helical" evidence="8">
    <location>
        <begin position="190"/>
        <end position="211"/>
    </location>
</feature>
<dbReference type="PANTHER" id="PTHR30472">
    <property type="entry name" value="FERRIC ENTEROBACTIN TRANSPORT SYSTEM PERMEASE PROTEIN"/>
    <property type="match status" value="1"/>
</dbReference>
<keyword evidence="4" id="KW-1003">Cell membrane</keyword>
<feature type="transmembrane region" description="Helical" evidence="8">
    <location>
        <begin position="278"/>
        <end position="300"/>
    </location>
</feature>
<sequence>MAERSRSWLVVLVALALLVVAVLVSLSVGSNHLPLGRVWSLLLAPDDSLEADILRNERLPRTLLAVVVGAGLALGGLLMQTLTRNPLADPGILGVNAGAGFAVVLGVALLGVVSIWGYVWFALLGAAIAAVVVHLIGAMGGAGVPTRVVLAGVAVSAVLTSFTQGVVLADREAFNEFRFWVAGSLEGRGWQVLGCVAAFVVVGMVLARIAAPGLDALALGEETGRGLGVDVRRTRTLGMAAITVLCGAATAAVGPILFVGLAVPFAARALVGHDQRRLIVLCAVLGPIWMLAADVLARVIVPGQEVQTGVVAALAGAPVFLALVRRRRIPAL</sequence>
<accession>A0ABN1TK15</accession>
<evidence type="ECO:0000256" key="1">
    <source>
        <dbReference type="ARBA" id="ARBA00004651"/>
    </source>
</evidence>